<sequence>MGSNSLLPFRWTTDREDLDTTDQAFQTWYVRSELVSTTYPIGQLCKTAGWRQQLNAHECVVNEVTVLVEHLKCALKVIKRLARAHSDLIVGVFAAGQPIYTNTERRGGKRRKTERRRRSVSGRRCYYRGWTTDREDLDTTDQAFQTWYVRSELVSTTYPIGQLCKTAGWRQQLNAHECVVNEVTVLVEHLKCALKATKRLARAYSDFIVGVFAAGQPIYTDTERRGGKRRKTGRR</sequence>
<dbReference type="Proteomes" id="UP000053144">
    <property type="component" value="Unassembled WGS sequence"/>
</dbReference>
<reference evidence="2" key="1">
    <citation type="journal article" date="2015" name="Proc. Natl. Acad. Sci. U.S.A.">
        <title>Genome sequencing of adzuki bean (Vigna angularis) provides insight into high starch and low fat accumulation and domestication.</title>
        <authorList>
            <person name="Yang K."/>
            <person name="Tian Z."/>
            <person name="Chen C."/>
            <person name="Luo L."/>
            <person name="Zhao B."/>
            <person name="Wang Z."/>
            <person name="Yu L."/>
            <person name="Li Y."/>
            <person name="Sun Y."/>
            <person name="Li W."/>
            <person name="Chen Y."/>
            <person name="Li Y."/>
            <person name="Zhang Y."/>
            <person name="Ai D."/>
            <person name="Zhao J."/>
            <person name="Shang C."/>
            <person name="Ma Y."/>
            <person name="Wu B."/>
            <person name="Wang M."/>
            <person name="Gao L."/>
            <person name="Sun D."/>
            <person name="Zhang P."/>
            <person name="Guo F."/>
            <person name="Wang W."/>
            <person name="Li Y."/>
            <person name="Wang J."/>
            <person name="Varshney R.K."/>
            <person name="Wang J."/>
            <person name="Ling H.Q."/>
            <person name="Wan P."/>
        </authorList>
    </citation>
    <scope>NUCLEOTIDE SEQUENCE</scope>
    <source>
        <strain evidence="2">cv. Jingnong 6</strain>
    </source>
</reference>
<organism evidence="1 2">
    <name type="scientific">Phaseolus angularis</name>
    <name type="common">Azuki bean</name>
    <name type="synonym">Vigna angularis</name>
    <dbReference type="NCBI Taxonomy" id="3914"/>
    <lineage>
        <taxon>Eukaryota</taxon>
        <taxon>Viridiplantae</taxon>
        <taxon>Streptophyta</taxon>
        <taxon>Embryophyta</taxon>
        <taxon>Tracheophyta</taxon>
        <taxon>Spermatophyta</taxon>
        <taxon>Magnoliopsida</taxon>
        <taxon>eudicotyledons</taxon>
        <taxon>Gunneridae</taxon>
        <taxon>Pentapetalae</taxon>
        <taxon>rosids</taxon>
        <taxon>fabids</taxon>
        <taxon>Fabales</taxon>
        <taxon>Fabaceae</taxon>
        <taxon>Papilionoideae</taxon>
        <taxon>50 kb inversion clade</taxon>
        <taxon>NPAAA clade</taxon>
        <taxon>indigoferoid/millettioid clade</taxon>
        <taxon>Phaseoleae</taxon>
        <taxon>Vigna</taxon>
    </lineage>
</organism>
<accession>A0A0L9TE02</accession>
<protein>
    <submittedName>
        <fullName evidence="1">Uncharacterized protein</fullName>
    </submittedName>
</protein>
<dbReference type="AlphaFoldDB" id="A0A0L9TE02"/>
<dbReference type="Gramene" id="KOM28845">
    <property type="protein sequence ID" value="KOM28845"/>
    <property type="gene ID" value="LR48_Vigan598s000600"/>
</dbReference>
<proteinExistence type="predicted"/>
<name>A0A0L9TE02_PHAAN</name>
<dbReference type="EMBL" id="KQ258454">
    <property type="protein sequence ID" value="KOM28845.1"/>
    <property type="molecule type" value="Genomic_DNA"/>
</dbReference>
<evidence type="ECO:0000313" key="1">
    <source>
        <dbReference type="EMBL" id="KOM28845.1"/>
    </source>
</evidence>
<evidence type="ECO:0000313" key="2">
    <source>
        <dbReference type="Proteomes" id="UP000053144"/>
    </source>
</evidence>
<gene>
    <name evidence="1" type="ORF">LR48_Vigan598s000600</name>
</gene>